<reference evidence="5 6" key="1">
    <citation type="journal article" date="2019" name="Int. J. Syst. Evol. Microbiol.">
        <title>The Global Catalogue of Microorganisms (GCM) 10K type strain sequencing project: providing services to taxonomists for standard genome sequencing and annotation.</title>
        <authorList>
            <consortium name="The Broad Institute Genomics Platform"/>
            <consortium name="The Broad Institute Genome Sequencing Center for Infectious Disease"/>
            <person name="Wu L."/>
            <person name="Ma J."/>
        </authorList>
    </citation>
    <scope>NUCLEOTIDE SEQUENCE [LARGE SCALE GENOMIC DNA]</scope>
    <source>
        <strain evidence="5 6">NBRC 111368</strain>
    </source>
</reference>
<evidence type="ECO:0000313" key="5">
    <source>
        <dbReference type="EMBL" id="MFC6723680.1"/>
    </source>
</evidence>
<proteinExistence type="predicted"/>
<name>A0ABD5RWL5_9EURY</name>
<evidence type="ECO:0000259" key="4">
    <source>
        <dbReference type="SMART" id="SM00861"/>
    </source>
</evidence>
<keyword evidence="6" id="KW-1185">Reference proteome</keyword>
<dbReference type="InterPro" id="IPR009014">
    <property type="entry name" value="Transketo_C/PFOR_II"/>
</dbReference>
<comment type="caution">
    <text evidence="5">The sequence shown here is derived from an EMBL/GenBank/DDBJ whole genome shotgun (WGS) entry which is preliminary data.</text>
</comment>
<organism evidence="5 6">
    <name type="scientific">Halobium palmae</name>
    <dbReference type="NCBI Taxonomy" id="1776492"/>
    <lineage>
        <taxon>Archaea</taxon>
        <taxon>Methanobacteriati</taxon>
        <taxon>Methanobacteriota</taxon>
        <taxon>Stenosarchaea group</taxon>
        <taxon>Halobacteria</taxon>
        <taxon>Halobacteriales</taxon>
        <taxon>Haloferacaceae</taxon>
        <taxon>Halobium</taxon>
    </lineage>
</organism>
<keyword evidence="2 5" id="KW-0560">Oxidoreductase</keyword>
<dbReference type="GO" id="GO:0016491">
    <property type="term" value="F:oxidoreductase activity"/>
    <property type="evidence" value="ECO:0007669"/>
    <property type="project" value="UniProtKB-KW"/>
</dbReference>
<sequence length="337" mass="36173">MSESTSPDAEATELTVREGLNQALREEMDRDERVFVFGEDVAEYGGLYKVTDGLLDEFGSTRVFDTPLAETSIGGAAVGSALAGARPVAEIMFGDFLAIIADHLINYAAKMHFNYGDDTGVPMVVRATYGGGDQFGLHHSQSPETWFQNVPGLKVVMPSTPADYKGLLKSAIRDDDPVVFLENKQRYDDSGDVPAGDHTVPLCESDVKREGDDVTVVAMGGMVNDALDAAGELAESGIECEVVDPRTVMPLDVDPIVSSVEKTNKLVTVHEAPMFGGFGGEIVAQVAEESLFHLDAPIRRVGAPFTPVPFATSLEEAYLPGSDDITEAVDEVVRREV</sequence>
<dbReference type="InterPro" id="IPR029061">
    <property type="entry name" value="THDP-binding"/>
</dbReference>
<dbReference type="EMBL" id="JBHSWU010000035">
    <property type="protein sequence ID" value="MFC6723680.1"/>
    <property type="molecule type" value="Genomic_DNA"/>
</dbReference>
<evidence type="ECO:0000256" key="3">
    <source>
        <dbReference type="ARBA" id="ARBA00023052"/>
    </source>
</evidence>
<dbReference type="NCBIfam" id="NF006667">
    <property type="entry name" value="PRK09212.1"/>
    <property type="match status" value="1"/>
</dbReference>
<dbReference type="SUPFAM" id="SSF52922">
    <property type="entry name" value="TK C-terminal domain-like"/>
    <property type="match status" value="1"/>
</dbReference>
<dbReference type="FunFam" id="3.40.50.970:FF:000001">
    <property type="entry name" value="Pyruvate dehydrogenase E1 beta subunit"/>
    <property type="match status" value="1"/>
</dbReference>
<dbReference type="InterPro" id="IPR005475">
    <property type="entry name" value="Transketolase-like_Pyr-bd"/>
</dbReference>
<dbReference type="AlphaFoldDB" id="A0ABD5RWL5"/>
<evidence type="ECO:0000313" key="6">
    <source>
        <dbReference type="Proteomes" id="UP001596328"/>
    </source>
</evidence>
<accession>A0ABD5RWL5</accession>
<keyword evidence="3" id="KW-0786">Thiamine pyrophosphate</keyword>
<gene>
    <name evidence="5" type="ORF">ACFQE1_04625</name>
</gene>
<dbReference type="GO" id="GO:0044272">
    <property type="term" value="P:sulfur compound biosynthetic process"/>
    <property type="evidence" value="ECO:0007669"/>
    <property type="project" value="UniProtKB-ARBA"/>
</dbReference>
<dbReference type="Proteomes" id="UP001596328">
    <property type="component" value="Unassembled WGS sequence"/>
</dbReference>
<dbReference type="SMART" id="SM00861">
    <property type="entry name" value="Transket_pyr"/>
    <property type="match status" value="1"/>
</dbReference>
<dbReference type="Pfam" id="PF02779">
    <property type="entry name" value="Transket_pyr"/>
    <property type="match status" value="1"/>
</dbReference>
<dbReference type="Gene3D" id="3.40.50.970">
    <property type="match status" value="1"/>
</dbReference>
<dbReference type="CDD" id="cd07036">
    <property type="entry name" value="TPP_PYR_E1-PDHc-beta_like"/>
    <property type="match status" value="1"/>
</dbReference>
<dbReference type="FunFam" id="3.40.50.920:FF:000001">
    <property type="entry name" value="Pyruvate dehydrogenase E1 beta subunit"/>
    <property type="match status" value="1"/>
</dbReference>
<feature type="domain" description="Transketolase-like pyrimidine-binding" evidence="4">
    <location>
        <begin position="14"/>
        <end position="189"/>
    </location>
</feature>
<evidence type="ECO:0000256" key="2">
    <source>
        <dbReference type="ARBA" id="ARBA00023002"/>
    </source>
</evidence>
<evidence type="ECO:0000256" key="1">
    <source>
        <dbReference type="ARBA" id="ARBA00001964"/>
    </source>
</evidence>
<dbReference type="PANTHER" id="PTHR43257:SF2">
    <property type="entry name" value="PYRUVATE DEHYDROGENASE E1 COMPONENT SUBUNIT BETA"/>
    <property type="match status" value="1"/>
</dbReference>
<dbReference type="PANTHER" id="PTHR43257">
    <property type="entry name" value="PYRUVATE DEHYDROGENASE E1 COMPONENT BETA SUBUNIT"/>
    <property type="match status" value="1"/>
</dbReference>
<dbReference type="SUPFAM" id="SSF52518">
    <property type="entry name" value="Thiamin diphosphate-binding fold (THDP-binding)"/>
    <property type="match status" value="1"/>
</dbReference>
<comment type="cofactor">
    <cofactor evidence="1">
        <name>thiamine diphosphate</name>
        <dbReference type="ChEBI" id="CHEBI:58937"/>
    </cofactor>
</comment>
<dbReference type="EC" id="1.2.4.-" evidence="5"/>
<dbReference type="Pfam" id="PF02780">
    <property type="entry name" value="Transketolase_C"/>
    <property type="match status" value="1"/>
</dbReference>
<dbReference type="InterPro" id="IPR033248">
    <property type="entry name" value="Transketolase_C"/>
</dbReference>
<protein>
    <submittedName>
        <fullName evidence="5">Alpha-ketoacid dehydrogenase subunit beta</fullName>
        <ecNumber evidence="5">1.2.4.-</ecNumber>
    </submittedName>
</protein>
<dbReference type="GO" id="GO:0006082">
    <property type="term" value="P:organic acid metabolic process"/>
    <property type="evidence" value="ECO:0007669"/>
    <property type="project" value="UniProtKB-ARBA"/>
</dbReference>
<dbReference type="Gene3D" id="3.40.50.920">
    <property type="match status" value="1"/>
</dbReference>